<feature type="compositionally biased region" description="Polar residues" evidence="5">
    <location>
        <begin position="247"/>
        <end position="260"/>
    </location>
</feature>
<feature type="domain" description="CHY-type" evidence="7">
    <location>
        <begin position="1"/>
        <end position="67"/>
    </location>
</feature>
<evidence type="ECO:0000256" key="5">
    <source>
        <dbReference type="SAM" id="MobiDB-lite"/>
    </source>
</evidence>
<dbReference type="AlphaFoldDB" id="A0A8K1C2A2"/>
<accession>A0A8K1C2A2</accession>
<keyword evidence="10" id="KW-1185">Reference proteome</keyword>
<dbReference type="SUPFAM" id="SSF161219">
    <property type="entry name" value="CHY zinc finger-like"/>
    <property type="match status" value="1"/>
</dbReference>
<dbReference type="PROSITE" id="PS51266">
    <property type="entry name" value="ZF_CHY"/>
    <property type="match status" value="1"/>
</dbReference>
<dbReference type="EMBL" id="SPLM01000149">
    <property type="protein sequence ID" value="TMW55136.1"/>
    <property type="molecule type" value="Genomic_DNA"/>
</dbReference>
<sequence length="260" mass="28417">MADMACAHYRRGCRVLAACCKNWVGCRLCHNELYPDHEIDRHAIQQMQCLACDAVQPCARECVQCKSVMGDYFCKVCNLFDDDGAKKQIFHCEECGICRVGGRENYFHCSKCCGCYPHSLLNKHKCLEGSMHRECAICLEVTFASIESVNVLPCGHVLHSSCWKQLLRHGKITCPMCRTSMITSSDEASHGEESADDNGSDSEAFVEIGAAESGSDLSDIDESDASDATLSGEDDTVDEDASHVHGSPSSSGNDTDNGHE</sequence>
<dbReference type="OrthoDB" id="411372at2759"/>
<dbReference type="GO" id="GO:0006511">
    <property type="term" value="P:ubiquitin-dependent protein catabolic process"/>
    <property type="evidence" value="ECO:0007669"/>
    <property type="project" value="TreeGrafter"/>
</dbReference>
<dbReference type="GO" id="GO:0005634">
    <property type="term" value="C:nucleus"/>
    <property type="evidence" value="ECO:0007669"/>
    <property type="project" value="TreeGrafter"/>
</dbReference>
<evidence type="ECO:0000259" key="7">
    <source>
        <dbReference type="PROSITE" id="PS51266"/>
    </source>
</evidence>
<evidence type="ECO:0000256" key="3">
    <source>
        <dbReference type="ARBA" id="ARBA00022833"/>
    </source>
</evidence>
<feature type="domain" description="RING-type" evidence="6">
    <location>
        <begin position="135"/>
        <end position="178"/>
    </location>
</feature>
<keyword evidence="3" id="KW-0862">Zinc</keyword>
<dbReference type="InterPro" id="IPR001841">
    <property type="entry name" value="Znf_RING"/>
</dbReference>
<dbReference type="InterPro" id="IPR037275">
    <property type="entry name" value="Znf_CTCHY_sf"/>
</dbReference>
<gene>
    <name evidence="9" type="ORF">Poli38472_013898</name>
</gene>
<proteinExistence type="predicted"/>
<dbReference type="SUPFAM" id="SSF57850">
    <property type="entry name" value="RING/U-box"/>
    <property type="match status" value="1"/>
</dbReference>
<evidence type="ECO:0000313" key="9">
    <source>
        <dbReference type="EMBL" id="TMW55136.1"/>
    </source>
</evidence>
<evidence type="ECO:0000256" key="4">
    <source>
        <dbReference type="PROSITE-ProRule" id="PRU00601"/>
    </source>
</evidence>
<dbReference type="GO" id="GO:0008270">
    <property type="term" value="F:zinc ion binding"/>
    <property type="evidence" value="ECO:0007669"/>
    <property type="project" value="UniProtKB-KW"/>
</dbReference>
<evidence type="ECO:0000259" key="6">
    <source>
        <dbReference type="PROSITE" id="PS50089"/>
    </source>
</evidence>
<dbReference type="InterPro" id="IPR008913">
    <property type="entry name" value="Znf_CHY"/>
</dbReference>
<dbReference type="PROSITE" id="PS51270">
    <property type="entry name" value="ZF_CTCHY"/>
    <property type="match status" value="1"/>
</dbReference>
<evidence type="ECO:0000259" key="8">
    <source>
        <dbReference type="PROSITE" id="PS51270"/>
    </source>
</evidence>
<evidence type="ECO:0000256" key="2">
    <source>
        <dbReference type="ARBA" id="ARBA00022771"/>
    </source>
</evidence>
<dbReference type="SUPFAM" id="SSF161245">
    <property type="entry name" value="Zinc hairpin stack"/>
    <property type="match status" value="1"/>
</dbReference>
<comment type="caution">
    <text evidence="9">The sequence shown here is derived from an EMBL/GenBank/DDBJ whole genome shotgun (WGS) entry which is preliminary data.</text>
</comment>
<evidence type="ECO:0000256" key="1">
    <source>
        <dbReference type="ARBA" id="ARBA00022723"/>
    </source>
</evidence>
<organism evidence="9 10">
    <name type="scientific">Pythium oligandrum</name>
    <name type="common">Mycoparasitic fungus</name>
    <dbReference type="NCBI Taxonomy" id="41045"/>
    <lineage>
        <taxon>Eukaryota</taxon>
        <taxon>Sar</taxon>
        <taxon>Stramenopiles</taxon>
        <taxon>Oomycota</taxon>
        <taxon>Peronosporomycetes</taxon>
        <taxon>Pythiales</taxon>
        <taxon>Pythiaceae</taxon>
        <taxon>Pythium</taxon>
    </lineage>
</organism>
<protein>
    <recommendedName>
        <fullName evidence="11">RING finger and CHY zinc finger domain-containing protein 1</fullName>
    </recommendedName>
</protein>
<dbReference type="Pfam" id="PF13639">
    <property type="entry name" value="zf-RING_2"/>
    <property type="match status" value="1"/>
</dbReference>
<dbReference type="SMART" id="SM00184">
    <property type="entry name" value="RING"/>
    <property type="match status" value="1"/>
</dbReference>
<dbReference type="InterPro" id="IPR013083">
    <property type="entry name" value="Znf_RING/FYVE/PHD"/>
</dbReference>
<dbReference type="Proteomes" id="UP000794436">
    <property type="component" value="Unassembled WGS sequence"/>
</dbReference>
<dbReference type="PANTHER" id="PTHR21319">
    <property type="entry name" value="RING FINGER AND CHY ZINC FINGER DOMAIN-CONTAINING PROTEIN 1"/>
    <property type="match status" value="1"/>
</dbReference>
<name>A0A8K1C2A2_PYTOL</name>
<keyword evidence="1" id="KW-0479">Metal-binding</keyword>
<feature type="domain" description="CTCHY-type" evidence="8">
    <location>
        <begin position="69"/>
        <end position="134"/>
    </location>
</feature>
<dbReference type="InterPro" id="IPR017921">
    <property type="entry name" value="Znf_CTCHY"/>
</dbReference>
<reference evidence="9" key="1">
    <citation type="submission" date="2019-03" db="EMBL/GenBank/DDBJ databases">
        <title>Long read genome sequence of the mycoparasitic Pythium oligandrum ATCC 38472 isolated from sugarbeet rhizosphere.</title>
        <authorList>
            <person name="Gaulin E."/>
        </authorList>
    </citation>
    <scope>NUCLEOTIDE SEQUENCE</scope>
    <source>
        <strain evidence="9">ATCC 38472_TT</strain>
    </source>
</reference>
<keyword evidence="2 4" id="KW-0863">Zinc-finger</keyword>
<dbReference type="GO" id="GO:0016567">
    <property type="term" value="P:protein ubiquitination"/>
    <property type="evidence" value="ECO:0007669"/>
    <property type="project" value="TreeGrafter"/>
</dbReference>
<feature type="region of interest" description="Disordered" evidence="5">
    <location>
        <begin position="185"/>
        <end position="260"/>
    </location>
</feature>
<dbReference type="Gene3D" id="3.30.40.10">
    <property type="entry name" value="Zinc/RING finger domain, C3HC4 (zinc finger)"/>
    <property type="match status" value="1"/>
</dbReference>
<evidence type="ECO:0008006" key="11">
    <source>
        <dbReference type="Google" id="ProtNLM"/>
    </source>
</evidence>
<dbReference type="PROSITE" id="PS50089">
    <property type="entry name" value="ZF_RING_2"/>
    <property type="match status" value="1"/>
</dbReference>
<dbReference type="GO" id="GO:0061630">
    <property type="term" value="F:ubiquitin protein ligase activity"/>
    <property type="evidence" value="ECO:0007669"/>
    <property type="project" value="TreeGrafter"/>
</dbReference>
<dbReference type="InterPro" id="IPR037274">
    <property type="entry name" value="Znf_CHY_sf"/>
</dbReference>
<dbReference type="Pfam" id="PF05495">
    <property type="entry name" value="zf-CHY"/>
    <property type="match status" value="1"/>
</dbReference>
<evidence type="ECO:0000313" key="10">
    <source>
        <dbReference type="Proteomes" id="UP000794436"/>
    </source>
</evidence>